<dbReference type="EMBL" id="CM056809">
    <property type="protein sequence ID" value="KAJ8650796.1"/>
    <property type="molecule type" value="Genomic_DNA"/>
</dbReference>
<proteinExistence type="predicted"/>
<accession>A0ACC2MZI2</accession>
<evidence type="ECO:0000313" key="1">
    <source>
        <dbReference type="EMBL" id="KAJ8650796.1"/>
    </source>
</evidence>
<sequence length="95" mass="10723">MQLVVDILTGCPFHLEIRESATVADLKKAINQQEALDEARLILVLKEGIFLHDADRTLSDYGAGDGSHIYLFFTVPSRGPYRIAPRVNRRLHFTT</sequence>
<reference evidence="1 2" key="1">
    <citation type="journal article" date="2022" name="Hortic Res">
        <title>A haplotype resolved chromosomal level avocado genome allows analysis of novel avocado genes.</title>
        <authorList>
            <person name="Nath O."/>
            <person name="Fletcher S.J."/>
            <person name="Hayward A."/>
            <person name="Shaw L.M."/>
            <person name="Masouleh A.K."/>
            <person name="Furtado A."/>
            <person name="Henry R.J."/>
            <person name="Mitter N."/>
        </authorList>
    </citation>
    <scope>NUCLEOTIDE SEQUENCE [LARGE SCALE GENOMIC DNA]</scope>
    <source>
        <strain evidence="2">cv. Hass</strain>
    </source>
</reference>
<protein>
    <submittedName>
        <fullName evidence="1">Uncharacterized protein</fullName>
    </submittedName>
</protein>
<evidence type="ECO:0000313" key="2">
    <source>
        <dbReference type="Proteomes" id="UP001234297"/>
    </source>
</evidence>
<name>A0ACC2MZI2_PERAE</name>
<organism evidence="1 2">
    <name type="scientific">Persea americana</name>
    <name type="common">Avocado</name>
    <dbReference type="NCBI Taxonomy" id="3435"/>
    <lineage>
        <taxon>Eukaryota</taxon>
        <taxon>Viridiplantae</taxon>
        <taxon>Streptophyta</taxon>
        <taxon>Embryophyta</taxon>
        <taxon>Tracheophyta</taxon>
        <taxon>Spermatophyta</taxon>
        <taxon>Magnoliopsida</taxon>
        <taxon>Magnoliidae</taxon>
        <taxon>Laurales</taxon>
        <taxon>Lauraceae</taxon>
        <taxon>Persea</taxon>
    </lineage>
</organism>
<comment type="caution">
    <text evidence="1">The sequence shown here is derived from an EMBL/GenBank/DDBJ whole genome shotgun (WGS) entry which is preliminary data.</text>
</comment>
<keyword evidence="2" id="KW-1185">Reference proteome</keyword>
<dbReference type="Proteomes" id="UP001234297">
    <property type="component" value="Chromosome 1"/>
</dbReference>
<gene>
    <name evidence="1" type="ORF">MRB53_003819</name>
</gene>